<gene>
    <name evidence="2" type="ORF">DEIPH_ctg060orf0021</name>
</gene>
<sequence>MTALSTAGAFFYFWPQMRGFLAVPLLFTAVMFVALVLALTAFALPVVSRVQSWQAKQK</sequence>
<evidence type="ECO:0000256" key="1">
    <source>
        <dbReference type="SAM" id="Phobius"/>
    </source>
</evidence>
<name>A0A016QLK7_9DEIO</name>
<dbReference type="AlphaFoldDB" id="A0A016QLK7"/>
<comment type="caution">
    <text evidence="2">The sequence shown here is derived from an EMBL/GenBank/DDBJ whole genome shotgun (WGS) entry which is preliminary data.</text>
</comment>
<organism evidence="2 3">
    <name type="scientific">Deinococcus phoenicis</name>
    <dbReference type="NCBI Taxonomy" id="1476583"/>
    <lineage>
        <taxon>Bacteria</taxon>
        <taxon>Thermotogati</taxon>
        <taxon>Deinococcota</taxon>
        <taxon>Deinococci</taxon>
        <taxon>Deinococcales</taxon>
        <taxon>Deinococcaceae</taxon>
        <taxon>Deinococcus</taxon>
    </lineage>
</organism>
<dbReference type="Proteomes" id="UP000020492">
    <property type="component" value="Unassembled WGS sequence"/>
</dbReference>
<keyword evidence="1" id="KW-1133">Transmembrane helix</keyword>
<evidence type="ECO:0000313" key="2">
    <source>
        <dbReference type="EMBL" id="EYB66943.1"/>
    </source>
</evidence>
<keyword evidence="1" id="KW-0472">Membrane</keyword>
<accession>A0A016QLK7</accession>
<feature type="transmembrane region" description="Helical" evidence="1">
    <location>
        <begin position="20"/>
        <end position="47"/>
    </location>
</feature>
<protein>
    <submittedName>
        <fullName evidence="2">Uncharacterized protein</fullName>
    </submittedName>
</protein>
<dbReference type="EMBL" id="JHAC01000058">
    <property type="protein sequence ID" value="EYB66943.1"/>
    <property type="molecule type" value="Genomic_DNA"/>
</dbReference>
<evidence type="ECO:0000313" key="3">
    <source>
        <dbReference type="Proteomes" id="UP000020492"/>
    </source>
</evidence>
<proteinExistence type="predicted"/>
<keyword evidence="3" id="KW-1185">Reference proteome</keyword>
<keyword evidence="1" id="KW-0812">Transmembrane</keyword>
<reference evidence="2 3" key="1">
    <citation type="submission" date="2014-03" db="EMBL/GenBank/DDBJ databases">
        <title>Draft genome sequence of Deinococcus phoenicis 1P10ME.</title>
        <authorList>
            <person name="Stepanov V.G."/>
            <person name="Vaishampayan P."/>
            <person name="Venkateswaran K."/>
            <person name="Fox G.E."/>
        </authorList>
    </citation>
    <scope>NUCLEOTIDE SEQUENCE [LARGE SCALE GENOMIC DNA]</scope>
    <source>
        <strain evidence="2 3">1P10ME</strain>
    </source>
</reference>